<dbReference type="PANTHER" id="PTHR10612">
    <property type="entry name" value="APOLIPOPROTEIN D"/>
    <property type="match status" value="1"/>
</dbReference>
<dbReference type="InterPro" id="IPR000566">
    <property type="entry name" value="Lipocln_cytosolic_FA-bd_dom"/>
</dbReference>
<dbReference type="OrthoDB" id="9793905at2"/>
<feature type="domain" description="Lipocalin/cytosolic fatty-acid binding" evidence="3">
    <location>
        <begin position="36"/>
        <end position="176"/>
    </location>
</feature>
<reference evidence="4 5" key="1">
    <citation type="journal article" date="2012" name="Stand. Genomic Sci.">
        <title>Complete genome sequence of Terriglobus saanensis type strain SP1PR4(T), an Acidobacteria from tundra soil.</title>
        <authorList>
            <person name="Rawat S.R."/>
            <person name="Mannisto M.K."/>
            <person name="Starovoytov V."/>
            <person name="Goodwin L."/>
            <person name="Nolan M."/>
            <person name="Hauser L."/>
            <person name="Land M."/>
            <person name="Davenport K.W."/>
            <person name="Woyke T."/>
            <person name="Haggblom M.M."/>
        </authorList>
    </citation>
    <scope>NUCLEOTIDE SEQUENCE</scope>
    <source>
        <strain evidence="5">ATCC BAA-1853 / DSM 23119 / SP1PR4</strain>
    </source>
</reference>
<proteinExistence type="inferred from homology"/>
<dbReference type="Proteomes" id="UP000006844">
    <property type="component" value="Chromosome"/>
</dbReference>
<dbReference type="STRING" id="401053.AciPR4_2534"/>
<dbReference type="PANTHER" id="PTHR10612:SF34">
    <property type="entry name" value="APOLIPOPROTEIN D"/>
    <property type="match status" value="1"/>
</dbReference>
<gene>
    <name evidence="4" type="ordered locus">AciPR4_2534</name>
</gene>
<dbReference type="Gene3D" id="2.40.128.20">
    <property type="match status" value="1"/>
</dbReference>
<dbReference type="eggNOG" id="COG3040">
    <property type="taxonomic scope" value="Bacteria"/>
</dbReference>
<dbReference type="PIRSF" id="PIRSF036893">
    <property type="entry name" value="Lipocalin_ApoD"/>
    <property type="match status" value="1"/>
</dbReference>
<dbReference type="InterPro" id="IPR047202">
    <property type="entry name" value="Lipocalin_Blc-like_dom"/>
</dbReference>
<organism evidence="4 5">
    <name type="scientific">Terriglobus saanensis (strain ATCC BAA-1853 / DSM 23119 / SP1PR4)</name>
    <dbReference type="NCBI Taxonomy" id="401053"/>
    <lineage>
        <taxon>Bacteria</taxon>
        <taxon>Pseudomonadati</taxon>
        <taxon>Acidobacteriota</taxon>
        <taxon>Terriglobia</taxon>
        <taxon>Terriglobales</taxon>
        <taxon>Acidobacteriaceae</taxon>
        <taxon>Terriglobus</taxon>
    </lineage>
</organism>
<accession>E8V095</accession>
<protein>
    <submittedName>
        <fullName evidence="4">Lipocalin family protein</fullName>
    </submittedName>
</protein>
<evidence type="ECO:0000259" key="3">
    <source>
        <dbReference type="Pfam" id="PF08212"/>
    </source>
</evidence>
<dbReference type="HOGENOM" id="CLU_068449_3_1_0"/>
<dbReference type="Pfam" id="PF08212">
    <property type="entry name" value="Lipocalin_2"/>
    <property type="match status" value="1"/>
</dbReference>
<dbReference type="KEGG" id="tsa:AciPR4_2534"/>
<evidence type="ECO:0000313" key="4">
    <source>
        <dbReference type="EMBL" id="ADV83313.1"/>
    </source>
</evidence>
<dbReference type="PRINTS" id="PR01171">
    <property type="entry name" value="BCTLIPOCALIN"/>
</dbReference>
<keyword evidence="5" id="KW-1185">Reference proteome</keyword>
<dbReference type="InterPro" id="IPR012674">
    <property type="entry name" value="Calycin"/>
</dbReference>
<comment type="similarity">
    <text evidence="1 2">Belongs to the calycin superfamily. Lipocalin family.</text>
</comment>
<dbReference type="EMBL" id="CP002467">
    <property type="protein sequence ID" value="ADV83313.1"/>
    <property type="molecule type" value="Genomic_DNA"/>
</dbReference>
<evidence type="ECO:0000313" key="5">
    <source>
        <dbReference type="Proteomes" id="UP000006844"/>
    </source>
</evidence>
<dbReference type="SUPFAM" id="SSF50814">
    <property type="entry name" value="Lipocalins"/>
    <property type="match status" value="1"/>
</dbReference>
<dbReference type="InterPro" id="IPR002446">
    <property type="entry name" value="Lipocalin_bac"/>
</dbReference>
<dbReference type="CDD" id="cd19438">
    <property type="entry name" value="lipocalin_Blc-like"/>
    <property type="match status" value="1"/>
</dbReference>
<dbReference type="InterPro" id="IPR022271">
    <property type="entry name" value="Lipocalin_ApoD"/>
</dbReference>
<evidence type="ECO:0000256" key="1">
    <source>
        <dbReference type="ARBA" id="ARBA00006889"/>
    </source>
</evidence>
<dbReference type="AlphaFoldDB" id="E8V095"/>
<evidence type="ECO:0000256" key="2">
    <source>
        <dbReference type="PIRNR" id="PIRNR036893"/>
    </source>
</evidence>
<name>E8V095_TERSS</name>
<sequence>MLKQMRETIGIGFMCLSLLALPSAIQSQTVTPVPKLDLYKFTGTWYEIARYPNKRQKHCTSDATILIAKGDKTDHIQIVSSCETKTPYADVKNGTGKAQDKSGDGKLKVSYMWPFTSKYWVLGYGENYSWLLIGSPNHKNLWILSKTPSLKPELLSEIQARATAEGFSLAKLVITRQTAR</sequence>
<dbReference type="GO" id="GO:0006950">
    <property type="term" value="P:response to stress"/>
    <property type="evidence" value="ECO:0007669"/>
    <property type="project" value="UniProtKB-ARBA"/>
</dbReference>